<protein>
    <submittedName>
        <fullName evidence="1">Uncharacterized protein</fullName>
    </submittedName>
</protein>
<reference evidence="1" key="1">
    <citation type="submission" date="2018-02" db="EMBL/GenBank/DDBJ databases">
        <title>Rhizophora mucronata_Transcriptome.</title>
        <authorList>
            <person name="Meera S.P."/>
            <person name="Sreeshan A."/>
            <person name="Augustine A."/>
        </authorList>
    </citation>
    <scope>NUCLEOTIDE SEQUENCE</scope>
    <source>
        <tissue evidence="1">Leaf</tissue>
    </source>
</reference>
<sequence>MPSALCVLMECLHSYIECFHHLHYVGLVGYLKDYLLVQKPFHLKPPVGNDCYPYSGCQV</sequence>
<proteinExistence type="predicted"/>
<accession>A0A2P2PP36</accession>
<name>A0A2P2PP36_RHIMU</name>
<evidence type="ECO:0000313" key="1">
    <source>
        <dbReference type="EMBL" id="MBX56464.1"/>
    </source>
</evidence>
<dbReference type="EMBL" id="GGEC01075980">
    <property type="protein sequence ID" value="MBX56464.1"/>
    <property type="molecule type" value="Transcribed_RNA"/>
</dbReference>
<organism evidence="1">
    <name type="scientific">Rhizophora mucronata</name>
    <name type="common">Asiatic mangrove</name>
    <dbReference type="NCBI Taxonomy" id="61149"/>
    <lineage>
        <taxon>Eukaryota</taxon>
        <taxon>Viridiplantae</taxon>
        <taxon>Streptophyta</taxon>
        <taxon>Embryophyta</taxon>
        <taxon>Tracheophyta</taxon>
        <taxon>Spermatophyta</taxon>
        <taxon>Magnoliopsida</taxon>
        <taxon>eudicotyledons</taxon>
        <taxon>Gunneridae</taxon>
        <taxon>Pentapetalae</taxon>
        <taxon>rosids</taxon>
        <taxon>fabids</taxon>
        <taxon>Malpighiales</taxon>
        <taxon>Rhizophoraceae</taxon>
        <taxon>Rhizophora</taxon>
    </lineage>
</organism>
<dbReference type="AlphaFoldDB" id="A0A2P2PP36"/>